<keyword evidence="7" id="KW-1185">Reference proteome</keyword>
<dbReference type="Pfam" id="PF03055">
    <property type="entry name" value="RPE65"/>
    <property type="match status" value="2"/>
</dbReference>
<comment type="caution">
    <text evidence="6">The sequence shown here is derived from an EMBL/GenBank/DDBJ whole genome shotgun (WGS) entry which is preliminary data.</text>
</comment>
<evidence type="ECO:0000256" key="3">
    <source>
        <dbReference type="ARBA" id="ARBA00023002"/>
    </source>
</evidence>
<organism evidence="6 7">
    <name type="scientific">Setomelanomma holmii</name>
    <dbReference type="NCBI Taxonomy" id="210430"/>
    <lineage>
        <taxon>Eukaryota</taxon>
        <taxon>Fungi</taxon>
        <taxon>Dikarya</taxon>
        <taxon>Ascomycota</taxon>
        <taxon>Pezizomycotina</taxon>
        <taxon>Dothideomycetes</taxon>
        <taxon>Pleosporomycetidae</taxon>
        <taxon>Pleosporales</taxon>
        <taxon>Pleosporineae</taxon>
        <taxon>Phaeosphaeriaceae</taxon>
        <taxon>Setomelanomma</taxon>
    </lineage>
</organism>
<dbReference type="PANTHER" id="PTHR10543:SF89">
    <property type="entry name" value="CAROTENOID 9,10(9',10')-CLEAVAGE DIOXYGENASE 1"/>
    <property type="match status" value="1"/>
</dbReference>
<dbReference type="EMBL" id="ML978331">
    <property type="protein sequence ID" value="KAF2023678.1"/>
    <property type="molecule type" value="Genomic_DNA"/>
</dbReference>
<evidence type="ECO:0000256" key="1">
    <source>
        <dbReference type="ARBA" id="ARBA00006787"/>
    </source>
</evidence>
<keyword evidence="4 5" id="KW-0408">Iron</keyword>
<feature type="binding site" evidence="5">
    <location>
        <position position="233"/>
    </location>
    <ligand>
        <name>Fe cation</name>
        <dbReference type="ChEBI" id="CHEBI:24875"/>
        <note>catalytic</note>
    </ligand>
</feature>
<gene>
    <name evidence="6" type="ORF">EK21DRAFT_118549</name>
</gene>
<protein>
    <submittedName>
        <fullName evidence="6">RPE65-domain-containing protein</fullName>
    </submittedName>
</protein>
<comment type="cofactor">
    <cofactor evidence="5">
        <name>Fe(2+)</name>
        <dbReference type="ChEBI" id="CHEBI:29033"/>
    </cofactor>
    <text evidence="5">Binds 1 Fe(2+) ion per subunit.</text>
</comment>
<evidence type="ECO:0000256" key="4">
    <source>
        <dbReference type="ARBA" id="ARBA00023004"/>
    </source>
</evidence>
<evidence type="ECO:0000256" key="5">
    <source>
        <dbReference type="PIRSR" id="PIRSR604294-1"/>
    </source>
</evidence>
<dbReference type="OrthoDB" id="407010at2759"/>
<evidence type="ECO:0000313" key="7">
    <source>
        <dbReference type="Proteomes" id="UP000799777"/>
    </source>
</evidence>
<dbReference type="GO" id="GO:0046872">
    <property type="term" value="F:metal ion binding"/>
    <property type="evidence" value="ECO:0007669"/>
    <property type="project" value="UniProtKB-KW"/>
</dbReference>
<dbReference type="GO" id="GO:0016121">
    <property type="term" value="P:carotene catabolic process"/>
    <property type="evidence" value="ECO:0007669"/>
    <property type="project" value="TreeGrafter"/>
</dbReference>
<proteinExistence type="inferred from homology"/>
<dbReference type="AlphaFoldDB" id="A0A9P4GVW7"/>
<dbReference type="GO" id="GO:0010436">
    <property type="term" value="F:carotenoid dioxygenase activity"/>
    <property type="evidence" value="ECO:0007669"/>
    <property type="project" value="TreeGrafter"/>
</dbReference>
<accession>A0A9P4GVW7</accession>
<keyword evidence="3" id="KW-0560">Oxidoreductase</keyword>
<reference evidence="6" key="1">
    <citation type="journal article" date="2020" name="Stud. Mycol.">
        <title>101 Dothideomycetes genomes: a test case for predicting lifestyles and emergence of pathogens.</title>
        <authorList>
            <person name="Haridas S."/>
            <person name="Albert R."/>
            <person name="Binder M."/>
            <person name="Bloem J."/>
            <person name="Labutti K."/>
            <person name="Salamov A."/>
            <person name="Andreopoulos B."/>
            <person name="Baker S."/>
            <person name="Barry K."/>
            <person name="Bills G."/>
            <person name="Bluhm B."/>
            <person name="Cannon C."/>
            <person name="Castanera R."/>
            <person name="Culley D."/>
            <person name="Daum C."/>
            <person name="Ezra D."/>
            <person name="Gonzalez J."/>
            <person name="Henrissat B."/>
            <person name="Kuo A."/>
            <person name="Liang C."/>
            <person name="Lipzen A."/>
            <person name="Lutzoni F."/>
            <person name="Magnuson J."/>
            <person name="Mondo S."/>
            <person name="Nolan M."/>
            <person name="Ohm R."/>
            <person name="Pangilinan J."/>
            <person name="Park H.-J."/>
            <person name="Ramirez L."/>
            <person name="Alfaro M."/>
            <person name="Sun H."/>
            <person name="Tritt A."/>
            <person name="Yoshinaga Y."/>
            <person name="Zwiers L.-H."/>
            <person name="Turgeon B."/>
            <person name="Goodwin S."/>
            <person name="Spatafora J."/>
            <person name="Crous P."/>
            <person name="Grigoriev I."/>
        </authorList>
    </citation>
    <scope>NUCLEOTIDE SEQUENCE</scope>
    <source>
        <strain evidence="6">CBS 110217</strain>
    </source>
</reference>
<sequence>MAPPKLIPFSIDTPPPIPLEQDDLNVSKLLKVMEHNLESVYNVPGYQHSHDELSHTELKVTGTLPTDLEGVYLRNGTNIQFTPNNLRLHAFSGAAEPPGKVKTWTVNVDSGKVVDEQILLNHHDERPSLNIEYVGCASRYCYHLDEECDGYMGKGVLKYDMLDKKEDAYFSYGEMYGGEALFDPRANARAENDGYLLDLLMDENTLDSIIIDAATRQEIARLHLSQRVPFGVHAAWLSSEEVASLAT</sequence>
<comment type="similarity">
    <text evidence="1">Belongs to the carotenoid oxygenase family.</text>
</comment>
<dbReference type="PANTHER" id="PTHR10543">
    <property type="entry name" value="BETA-CAROTENE DIOXYGENASE"/>
    <property type="match status" value="1"/>
</dbReference>
<name>A0A9P4GVW7_9PLEO</name>
<keyword evidence="2 5" id="KW-0479">Metal-binding</keyword>
<evidence type="ECO:0000256" key="2">
    <source>
        <dbReference type="ARBA" id="ARBA00022723"/>
    </source>
</evidence>
<evidence type="ECO:0000313" key="6">
    <source>
        <dbReference type="EMBL" id="KAF2023678.1"/>
    </source>
</evidence>
<dbReference type="Proteomes" id="UP000799777">
    <property type="component" value="Unassembled WGS sequence"/>
</dbReference>
<dbReference type="InterPro" id="IPR004294">
    <property type="entry name" value="Carotenoid_Oase"/>
</dbReference>